<dbReference type="AlphaFoldDB" id="A0A1Q8QXK4"/>
<dbReference type="OrthoDB" id="1681950at2"/>
<comment type="caution">
    <text evidence="1">The sequence shown here is derived from an EMBL/GenBank/DDBJ whole genome shotgun (WGS) entry which is preliminary data.</text>
</comment>
<dbReference type="EMBL" id="MLBF01000011">
    <property type="protein sequence ID" value="OLN32076.1"/>
    <property type="molecule type" value="Genomic_DNA"/>
</dbReference>
<evidence type="ECO:0000313" key="2">
    <source>
        <dbReference type="Proteomes" id="UP000186102"/>
    </source>
</evidence>
<evidence type="ECO:0000313" key="1">
    <source>
        <dbReference type="EMBL" id="OLN32076.1"/>
    </source>
</evidence>
<keyword evidence="2" id="KW-1185">Reference proteome</keyword>
<gene>
    <name evidence="1" type="ORF">DSOL_1949</name>
</gene>
<protein>
    <submittedName>
        <fullName evidence="1">Uncharacterized protein</fullName>
    </submittedName>
</protein>
<dbReference type="Proteomes" id="UP000186102">
    <property type="component" value="Unassembled WGS sequence"/>
</dbReference>
<dbReference type="RefSeq" id="WP_075364610.1">
    <property type="nucleotide sequence ID" value="NZ_MLBF01000011.1"/>
</dbReference>
<name>A0A1Q8QXK4_9FIRM</name>
<accession>A0A1Q8QXK4</accession>
<proteinExistence type="predicted"/>
<sequence length="130" mass="14451">MATTQGFSKLSAYKAFSKMDKSCAQGCKCSALCQLFMAKEFLSLSAQTGEKFNDKIPEDILEMFRSVPLISERYKNMELQEAFSEVQSICDDCATDEHDSFCTVNVVLTALGILLEGKSYVTDKDKEIGN</sequence>
<organism evidence="1 2">
    <name type="scientific">Desulfosporosinus metallidurans</name>
    <dbReference type="NCBI Taxonomy" id="1888891"/>
    <lineage>
        <taxon>Bacteria</taxon>
        <taxon>Bacillati</taxon>
        <taxon>Bacillota</taxon>
        <taxon>Clostridia</taxon>
        <taxon>Eubacteriales</taxon>
        <taxon>Desulfitobacteriaceae</taxon>
        <taxon>Desulfosporosinus</taxon>
    </lineage>
</organism>
<reference evidence="1 2" key="1">
    <citation type="submission" date="2016-09" db="EMBL/GenBank/DDBJ databases">
        <title>Complete genome of Desulfosporosinus sp. OL.</title>
        <authorList>
            <person name="Mardanov A."/>
            <person name="Beletsky A."/>
            <person name="Panova A."/>
            <person name="Karnachuk O."/>
            <person name="Ravin N."/>
        </authorList>
    </citation>
    <scope>NUCLEOTIDE SEQUENCE [LARGE SCALE GENOMIC DNA]</scope>
    <source>
        <strain evidence="1 2">OL</strain>
    </source>
</reference>
<dbReference type="STRING" id="1888891.DSOL_1949"/>